<reference evidence="2" key="1">
    <citation type="submission" date="2020-05" db="EMBL/GenBank/DDBJ databases">
        <authorList>
            <person name="Chiriac C."/>
            <person name="Salcher M."/>
            <person name="Ghai R."/>
            <person name="Kavagutti S V."/>
        </authorList>
    </citation>
    <scope>NUCLEOTIDE SEQUENCE</scope>
</reference>
<feature type="region of interest" description="Disordered" evidence="1">
    <location>
        <begin position="1"/>
        <end position="30"/>
    </location>
</feature>
<gene>
    <name evidence="2" type="ORF">UFOPK3889_00843</name>
    <name evidence="3" type="ORF">UFOPK4422_01459</name>
</gene>
<dbReference type="AlphaFoldDB" id="A0A6J7M4T3"/>
<evidence type="ECO:0000256" key="1">
    <source>
        <dbReference type="SAM" id="MobiDB-lite"/>
    </source>
</evidence>
<dbReference type="EMBL" id="CAFBRX010000191">
    <property type="protein sequence ID" value="CAB5132999.1"/>
    <property type="molecule type" value="Genomic_DNA"/>
</dbReference>
<dbReference type="EMBL" id="CAFBNZ010000164">
    <property type="protein sequence ID" value="CAB4974795.1"/>
    <property type="molecule type" value="Genomic_DNA"/>
</dbReference>
<proteinExistence type="predicted"/>
<feature type="region of interest" description="Disordered" evidence="1">
    <location>
        <begin position="111"/>
        <end position="130"/>
    </location>
</feature>
<organism evidence="2">
    <name type="scientific">freshwater metagenome</name>
    <dbReference type="NCBI Taxonomy" id="449393"/>
    <lineage>
        <taxon>unclassified sequences</taxon>
        <taxon>metagenomes</taxon>
        <taxon>ecological metagenomes</taxon>
    </lineage>
</organism>
<sequence length="163" mass="18356">MRSRGESGNRENCPTGSTPETKSWRPPRNRTMISIAQPAVIKIRRLRGPWVTECPANTARLLPCRNMRLHEAEPRTWSSTISRSGTRRSACARRRRRRIDPLRVNRAPNEPSRLTALRPSPRITDTSAPNKVATRSSGMIINIRNDPVSDATVIIRLRSSASP</sequence>
<evidence type="ECO:0000313" key="3">
    <source>
        <dbReference type="EMBL" id="CAB5132999.1"/>
    </source>
</evidence>
<accession>A0A6J7M4T3</accession>
<name>A0A6J7M4T3_9ZZZZ</name>
<feature type="compositionally biased region" description="Polar residues" evidence="1">
    <location>
        <begin position="10"/>
        <end position="21"/>
    </location>
</feature>
<evidence type="ECO:0000313" key="2">
    <source>
        <dbReference type="EMBL" id="CAB4974795.1"/>
    </source>
</evidence>
<protein>
    <submittedName>
        <fullName evidence="2">Unannotated protein</fullName>
    </submittedName>
</protein>